<feature type="transmembrane region" description="Helical" evidence="3">
    <location>
        <begin position="97"/>
        <end position="115"/>
    </location>
</feature>
<keyword evidence="3" id="KW-0812">Transmembrane</keyword>
<sequence length="656" mass="72574">MSSWGHARNSWVLLASTLCITIAVYWPGLSGGWLFDDYPNIVDNPGVQPHEVSIASLTSAALSSPASDFKRPLASLSFALNYLAGGLNPFWMKLSNLIIHLLNGLLVFLLTRQLLNQVQPQSGKEHNGLVAVLIALGWMLLPINLTSVLYTVQRMESMATLFVLLGLVGYVEGRRRMLSLSGIPPLAQSASLDGFVVALCSIVTMTVVGLLAKETAVMLPLYAFLIEWIVFGFKRAGYTGDTRVLRDRRVVWLFFFLLLLPAIVGLAVIAPGLSEPSTWATRDFNLHTRLLSEARVVVDYIIWTVLPSPHALSFYHDDFKISTSLLSPWTTLACIICLIALVAIVFRLRTRRPLIALGIALFLGCHLLTATILPLELVYEHRNYFASLGILIALMPFLAFPGVNDISARTRLLCRVLIGTLMLLWAAETSLTAIAWGDPLKLAETLAVRGPDSPRAQYELGRTLIIYSEYDPLSPFTKMAYAPLERAASLPGSSILPEQALIFMNARMHRPLEEAWWKSMIAKLKAHKPGVQDESSLGALTQCARDNECNLPKDAMINAFSAALSHPDPSARLLDTYGDYAWNVLNDHALGQRMIEAAVQAQPYEPAYHISLARMQIALGHTAEAEEQLKQLEALNIGGRLNRDIFELRRLLRKTS</sequence>
<keyword evidence="1" id="KW-0677">Repeat</keyword>
<keyword evidence="3" id="KW-1133">Transmembrane helix</keyword>
<feature type="transmembrane region" description="Helical" evidence="3">
    <location>
        <begin position="218"/>
        <end position="238"/>
    </location>
</feature>
<feature type="transmembrane region" description="Helical" evidence="3">
    <location>
        <begin position="127"/>
        <end position="145"/>
    </location>
</feature>
<dbReference type="EMBL" id="JADIKI010000019">
    <property type="protein sequence ID" value="MFK2853013.1"/>
    <property type="molecule type" value="Genomic_DNA"/>
</dbReference>
<dbReference type="Proteomes" id="UP001620409">
    <property type="component" value="Unassembled WGS sequence"/>
</dbReference>
<feature type="transmembrane region" description="Helical" evidence="3">
    <location>
        <begin position="12"/>
        <end position="35"/>
    </location>
</feature>
<feature type="transmembrane region" description="Helical" evidence="3">
    <location>
        <begin position="250"/>
        <end position="270"/>
    </location>
</feature>
<feature type="transmembrane region" description="Helical" evidence="3">
    <location>
        <begin position="157"/>
        <end position="173"/>
    </location>
</feature>
<keyword evidence="5" id="KW-1185">Reference proteome</keyword>
<evidence type="ECO:0000256" key="3">
    <source>
        <dbReference type="SAM" id="Phobius"/>
    </source>
</evidence>
<feature type="transmembrane region" description="Helical" evidence="3">
    <location>
        <begin position="326"/>
        <end position="346"/>
    </location>
</feature>
<feature type="transmembrane region" description="Helical" evidence="3">
    <location>
        <begin position="384"/>
        <end position="400"/>
    </location>
</feature>
<name>A0ABW8ICX0_9GAMM</name>
<proteinExistence type="predicted"/>
<feature type="transmembrane region" description="Helical" evidence="3">
    <location>
        <begin position="194"/>
        <end position="212"/>
    </location>
</feature>
<comment type="caution">
    <text evidence="4">The sequence shown here is derived from an EMBL/GenBank/DDBJ whole genome shotgun (WGS) entry which is preliminary data.</text>
</comment>
<evidence type="ECO:0000313" key="5">
    <source>
        <dbReference type="Proteomes" id="UP001620409"/>
    </source>
</evidence>
<reference evidence="4 5" key="1">
    <citation type="submission" date="2020-10" db="EMBL/GenBank/DDBJ databases">
        <title>Phylogeny of dyella-like bacteria.</title>
        <authorList>
            <person name="Fu J."/>
        </authorList>
    </citation>
    <scope>NUCLEOTIDE SEQUENCE [LARGE SCALE GENOMIC DNA]</scope>
    <source>
        <strain evidence="4 5">DHG40</strain>
    </source>
</reference>
<gene>
    <name evidence="4" type="ORF">ISP18_00205</name>
</gene>
<dbReference type="InterPro" id="IPR052346">
    <property type="entry name" value="O-mannosyl-transferase_TMTC"/>
</dbReference>
<evidence type="ECO:0000256" key="1">
    <source>
        <dbReference type="ARBA" id="ARBA00022737"/>
    </source>
</evidence>
<feature type="transmembrane region" description="Helical" evidence="3">
    <location>
        <begin position="412"/>
        <end position="436"/>
    </location>
</feature>
<evidence type="ECO:0000256" key="2">
    <source>
        <dbReference type="ARBA" id="ARBA00022803"/>
    </source>
</evidence>
<accession>A0ABW8ICX0</accession>
<dbReference type="PANTHER" id="PTHR44227:SF3">
    <property type="entry name" value="PROTEIN O-MANNOSYL-TRANSFERASE TMTC4"/>
    <property type="match status" value="1"/>
</dbReference>
<feature type="transmembrane region" description="Helical" evidence="3">
    <location>
        <begin position="353"/>
        <end position="372"/>
    </location>
</feature>
<evidence type="ECO:0000313" key="4">
    <source>
        <dbReference type="EMBL" id="MFK2853013.1"/>
    </source>
</evidence>
<evidence type="ECO:0008006" key="6">
    <source>
        <dbReference type="Google" id="ProtNLM"/>
    </source>
</evidence>
<keyword evidence="3" id="KW-0472">Membrane</keyword>
<organism evidence="4 5">
    <name type="scientific">Dyella humi</name>
    <dbReference type="NCBI Taxonomy" id="1770547"/>
    <lineage>
        <taxon>Bacteria</taxon>
        <taxon>Pseudomonadati</taxon>
        <taxon>Pseudomonadota</taxon>
        <taxon>Gammaproteobacteria</taxon>
        <taxon>Lysobacterales</taxon>
        <taxon>Rhodanobacteraceae</taxon>
        <taxon>Dyella</taxon>
    </lineage>
</organism>
<keyword evidence="2" id="KW-0802">TPR repeat</keyword>
<protein>
    <recommendedName>
        <fullName evidence="6">Tetratricopeptide repeat protein</fullName>
    </recommendedName>
</protein>
<dbReference type="PANTHER" id="PTHR44227">
    <property type="match status" value="1"/>
</dbReference>